<evidence type="ECO:0000256" key="1">
    <source>
        <dbReference type="SAM" id="Phobius"/>
    </source>
</evidence>
<feature type="transmembrane region" description="Helical" evidence="1">
    <location>
        <begin position="85"/>
        <end position="110"/>
    </location>
</feature>
<feature type="transmembrane region" description="Helical" evidence="1">
    <location>
        <begin position="58"/>
        <end position="76"/>
    </location>
</feature>
<evidence type="ECO:0000313" key="2">
    <source>
        <dbReference type="EMBL" id="SFB21919.1"/>
    </source>
</evidence>
<keyword evidence="3" id="KW-1185">Reference proteome</keyword>
<dbReference type="OrthoDB" id="2388713at2"/>
<keyword evidence="1" id="KW-1133">Transmembrane helix</keyword>
<dbReference type="Proteomes" id="UP000198642">
    <property type="component" value="Unassembled WGS sequence"/>
</dbReference>
<dbReference type="STRING" id="237679.SAMN04488072_11049"/>
<protein>
    <submittedName>
        <fullName evidence="2">Uncharacterized protein</fullName>
    </submittedName>
</protein>
<organism evidence="2 3">
    <name type="scientific">Lentibacillus halodurans</name>
    <dbReference type="NCBI Taxonomy" id="237679"/>
    <lineage>
        <taxon>Bacteria</taxon>
        <taxon>Bacillati</taxon>
        <taxon>Bacillota</taxon>
        <taxon>Bacilli</taxon>
        <taxon>Bacillales</taxon>
        <taxon>Bacillaceae</taxon>
        <taxon>Lentibacillus</taxon>
    </lineage>
</organism>
<dbReference type="EMBL" id="FOJW01000010">
    <property type="protein sequence ID" value="SFB21919.1"/>
    <property type="molecule type" value="Genomic_DNA"/>
</dbReference>
<reference evidence="2 3" key="1">
    <citation type="submission" date="2016-10" db="EMBL/GenBank/DDBJ databases">
        <authorList>
            <person name="de Groot N.N."/>
        </authorList>
    </citation>
    <scope>NUCLEOTIDE SEQUENCE [LARGE SCALE GENOMIC DNA]</scope>
    <source>
        <strain evidence="2 3">CGMCC 1.3702</strain>
    </source>
</reference>
<dbReference type="RefSeq" id="WP_090238769.1">
    <property type="nucleotide sequence ID" value="NZ_FOJW01000010.1"/>
</dbReference>
<keyword evidence="1" id="KW-0472">Membrane</keyword>
<name>A0A1I0Z841_9BACI</name>
<keyword evidence="1" id="KW-0812">Transmembrane</keyword>
<dbReference type="AlphaFoldDB" id="A0A1I0Z841"/>
<sequence length="116" mass="13295">MSQRSFFSKIAIDMFTLQMKWTLWFLFFVALAHIIFIFINSGNSMMDFMAFSHGSAKIYMLVIGLLSVYAFLTYYVHHGLTRKDYFIGSAISAAGIALVMTFAVTLLTGLEYPFWE</sequence>
<accession>A0A1I0Z841</accession>
<proteinExistence type="predicted"/>
<feature type="transmembrane region" description="Helical" evidence="1">
    <location>
        <begin position="21"/>
        <end position="38"/>
    </location>
</feature>
<gene>
    <name evidence="2" type="ORF">SAMN04488072_11049</name>
</gene>
<evidence type="ECO:0000313" key="3">
    <source>
        <dbReference type="Proteomes" id="UP000198642"/>
    </source>
</evidence>